<dbReference type="Proteomes" id="UP000052230">
    <property type="component" value="Unassembled WGS sequence"/>
</dbReference>
<protein>
    <submittedName>
        <fullName evidence="1">Uncharacterized protein</fullName>
    </submittedName>
</protein>
<accession>A0A0U5FHD2</accession>
<comment type="caution">
    <text evidence="1">The sequence shown here is derived from an EMBL/GenBank/DDBJ whole genome shotgun (WGS) entry which is preliminary data.</text>
</comment>
<dbReference type="EMBL" id="CCXZ01000166">
    <property type="protein sequence ID" value="CEG17866.1"/>
    <property type="molecule type" value="Genomic_DNA"/>
</dbReference>
<proteinExistence type="predicted"/>
<evidence type="ECO:0000313" key="1">
    <source>
        <dbReference type="EMBL" id="CEG17866.1"/>
    </source>
</evidence>
<reference evidence="1 2" key="1">
    <citation type="submission" date="2014-09" db="EMBL/GenBank/DDBJ databases">
        <authorList>
            <person name="Regsiter A."/>
        </authorList>
    </citation>
    <scope>NUCLEOTIDE SEQUENCE [LARGE SCALE GENOMIC DNA]</scope>
</reference>
<keyword evidence="2" id="KW-1185">Reference proteome</keyword>
<sequence>MVAANQLSTTCVCMPNRRQRSRKEHERPADGLAELTRDAIDLIINQRVRWFRPSCFWRATASSAARGLETLLATHCVIATRTCGDVRDTDVG</sequence>
<gene>
    <name evidence="1" type="ORF">XAC3562_70137</name>
</gene>
<dbReference type="AlphaFoldDB" id="A0A0U5FHD2"/>
<name>A0A0U5FHD2_XANCI</name>
<organism evidence="1 2">
    <name type="scientific">Xanthomonas citri pv. citri</name>
    <dbReference type="NCBI Taxonomy" id="611301"/>
    <lineage>
        <taxon>Bacteria</taxon>
        <taxon>Pseudomonadati</taxon>
        <taxon>Pseudomonadota</taxon>
        <taxon>Gammaproteobacteria</taxon>
        <taxon>Lysobacterales</taxon>
        <taxon>Lysobacteraceae</taxon>
        <taxon>Xanthomonas</taxon>
    </lineage>
</organism>
<evidence type="ECO:0000313" key="2">
    <source>
        <dbReference type="Proteomes" id="UP000052230"/>
    </source>
</evidence>